<dbReference type="Gene3D" id="3.40.50.360">
    <property type="match status" value="1"/>
</dbReference>
<gene>
    <name evidence="2" type="ORF">METZ01_LOCUS74103</name>
</gene>
<proteinExistence type="predicted"/>
<evidence type="ECO:0000259" key="1">
    <source>
        <dbReference type="Pfam" id="PF03358"/>
    </source>
</evidence>
<dbReference type="AlphaFoldDB" id="A0A381TZI5"/>
<dbReference type="GO" id="GO:0016491">
    <property type="term" value="F:oxidoreductase activity"/>
    <property type="evidence" value="ECO:0007669"/>
    <property type="project" value="InterPro"/>
</dbReference>
<evidence type="ECO:0000313" key="2">
    <source>
        <dbReference type="EMBL" id="SVA21249.1"/>
    </source>
</evidence>
<dbReference type="Pfam" id="PF03358">
    <property type="entry name" value="FMN_red"/>
    <property type="match status" value="1"/>
</dbReference>
<dbReference type="InterPro" id="IPR005025">
    <property type="entry name" value="FMN_Rdtase-like_dom"/>
</dbReference>
<dbReference type="InterPro" id="IPR029039">
    <property type="entry name" value="Flavoprotein-like_sf"/>
</dbReference>
<dbReference type="SUPFAM" id="SSF52218">
    <property type="entry name" value="Flavoproteins"/>
    <property type="match status" value="1"/>
</dbReference>
<sequence length="149" mass="16426">MAKDLQVLLSDLGQEAEILELEKLKLPLFGSENRPVADTAEKLTDQMINASAFIFCAPEYNGGVPPILSNAITWITVQTKNWRDAFNGKWALISTHSAGSGYRFLTAFRSQLEYLGSNVLARTIAVSDEKPLDKDSAKRILQGLIDAIK</sequence>
<protein>
    <recommendedName>
        <fullName evidence="1">NADPH-dependent FMN reductase-like domain-containing protein</fullName>
    </recommendedName>
</protein>
<name>A0A381TZI5_9ZZZZ</name>
<organism evidence="2">
    <name type="scientific">marine metagenome</name>
    <dbReference type="NCBI Taxonomy" id="408172"/>
    <lineage>
        <taxon>unclassified sequences</taxon>
        <taxon>metagenomes</taxon>
        <taxon>ecological metagenomes</taxon>
    </lineage>
</organism>
<accession>A0A381TZI5</accession>
<dbReference type="EMBL" id="UINC01005426">
    <property type="protein sequence ID" value="SVA21249.1"/>
    <property type="molecule type" value="Genomic_DNA"/>
</dbReference>
<reference evidence="2" key="1">
    <citation type="submission" date="2018-05" db="EMBL/GenBank/DDBJ databases">
        <authorList>
            <person name="Lanie J.A."/>
            <person name="Ng W.-L."/>
            <person name="Kazmierczak K.M."/>
            <person name="Andrzejewski T.M."/>
            <person name="Davidsen T.M."/>
            <person name="Wayne K.J."/>
            <person name="Tettelin H."/>
            <person name="Glass J.I."/>
            <person name="Rusch D."/>
            <person name="Podicherti R."/>
            <person name="Tsui H.-C.T."/>
            <person name="Winkler M.E."/>
        </authorList>
    </citation>
    <scope>NUCLEOTIDE SEQUENCE</scope>
</reference>
<feature type="domain" description="NADPH-dependent FMN reductase-like" evidence="1">
    <location>
        <begin position="8"/>
        <end position="127"/>
    </location>
</feature>